<gene>
    <name evidence="7" type="primary">Grn</name>
    <name evidence="7" type="ORF">RHASIB_R14802</name>
</gene>
<evidence type="ECO:0000313" key="8">
    <source>
        <dbReference type="Proteomes" id="UP000587697"/>
    </source>
</evidence>
<dbReference type="InterPro" id="IPR039036">
    <property type="entry name" value="Granulin_fam"/>
</dbReference>
<dbReference type="PANTHER" id="PTHR12274:SF3">
    <property type="entry name" value="PROGRANULIN"/>
    <property type="match status" value="1"/>
</dbReference>
<sequence length="119" mass="11951">HCCPQGTTCDLTHSTCTSLGASAPLAALPTGKAEQPPPALSQGGDSSPECPLSPAGEVKCDERTSCPDGNTCCRLTSGAWGCCPLEQGSCCSDGRHCCPAGSRCTAGGRGCSRQHPSVL</sequence>
<protein>
    <submittedName>
        <fullName evidence="7">GRN protein</fullName>
    </submittedName>
</protein>
<dbReference type="AlphaFoldDB" id="A0A7L2NAQ7"/>
<dbReference type="InterPro" id="IPR000118">
    <property type="entry name" value="Granulin"/>
</dbReference>
<evidence type="ECO:0000256" key="3">
    <source>
        <dbReference type="ARBA" id="ARBA00022525"/>
    </source>
</evidence>
<comment type="subcellular location">
    <subcellularLocation>
        <location evidence="1">Secreted</location>
    </subcellularLocation>
</comment>
<dbReference type="PANTHER" id="PTHR12274">
    <property type="entry name" value="GRANULIN"/>
    <property type="match status" value="1"/>
</dbReference>
<dbReference type="Proteomes" id="UP000587697">
    <property type="component" value="Unassembled WGS sequence"/>
</dbReference>
<feature type="region of interest" description="Disordered" evidence="5">
    <location>
        <begin position="27"/>
        <end position="57"/>
    </location>
</feature>
<keyword evidence="8" id="KW-1185">Reference proteome</keyword>
<dbReference type="SMART" id="SM00277">
    <property type="entry name" value="GRAN"/>
    <property type="match status" value="1"/>
</dbReference>
<name>A0A7L2NAQ7_9PASS</name>
<evidence type="ECO:0000256" key="1">
    <source>
        <dbReference type="ARBA" id="ARBA00004613"/>
    </source>
</evidence>
<evidence type="ECO:0000256" key="4">
    <source>
        <dbReference type="ARBA" id="ARBA00023157"/>
    </source>
</evidence>
<keyword evidence="3" id="KW-0964">Secreted</keyword>
<dbReference type="EMBL" id="VWYO01025303">
    <property type="protein sequence ID" value="NXR69213.1"/>
    <property type="molecule type" value="Genomic_DNA"/>
</dbReference>
<dbReference type="Pfam" id="PF00396">
    <property type="entry name" value="Granulin"/>
    <property type="match status" value="1"/>
</dbReference>
<proteinExistence type="inferred from homology"/>
<evidence type="ECO:0000256" key="5">
    <source>
        <dbReference type="SAM" id="MobiDB-lite"/>
    </source>
</evidence>
<dbReference type="Gene3D" id="2.10.25.160">
    <property type="entry name" value="Granulin"/>
    <property type="match status" value="1"/>
</dbReference>
<accession>A0A7L2NAQ7</accession>
<feature type="non-terminal residue" evidence="7">
    <location>
        <position position="119"/>
    </location>
</feature>
<evidence type="ECO:0000259" key="6">
    <source>
        <dbReference type="PROSITE" id="PS00799"/>
    </source>
</evidence>
<feature type="non-terminal residue" evidence="7">
    <location>
        <position position="1"/>
    </location>
</feature>
<reference evidence="7 8" key="1">
    <citation type="submission" date="2019-09" db="EMBL/GenBank/DDBJ databases">
        <title>Bird 10,000 Genomes (B10K) Project - Family phase.</title>
        <authorList>
            <person name="Zhang G."/>
        </authorList>
    </citation>
    <scope>NUCLEOTIDE SEQUENCE [LARGE SCALE GENOMIC DNA]</scope>
    <source>
        <strain evidence="7">B10K-DU-002-26</strain>
        <tissue evidence="7">Muscle</tissue>
    </source>
</reference>
<organism evidence="7 8">
    <name type="scientific">Rhadina sibilatrix</name>
    <dbReference type="NCBI Taxonomy" id="2585818"/>
    <lineage>
        <taxon>Eukaryota</taxon>
        <taxon>Metazoa</taxon>
        <taxon>Chordata</taxon>
        <taxon>Craniata</taxon>
        <taxon>Vertebrata</taxon>
        <taxon>Euteleostomi</taxon>
        <taxon>Archelosauria</taxon>
        <taxon>Archosauria</taxon>
        <taxon>Dinosauria</taxon>
        <taxon>Saurischia</taxon>
        <taxon>Theropoda</taxon>
        <taxon>Coelurosauria</taxon>
        <taxon>Aves</taxon>
        <taxon>Neognathae</taxon>
        <taxon>Neoaves</taxon>
        <taxon>Telluraves</taxon>
        <taxon>Australaves</taxon>
        <taxon>Passeriformes</taxon>
        <taxon>Sylvioidea</taxon>
        <taxon>Phylloscopidae</taxon>
        <taxon>Rhadina</taxon>
    </lineage>
</organism>
<comment type="similarity">
    <text evidence="2">Belongs to the granulin family.</text>
</comment>
<evidence type="ECO:0000256" key="2">
    <source>
        <dbReference type="ARBA" id="ARBA00010093"/>
    </source>
</evidence>
<feature type="domain" description="Granulins" evidence="6">
    <location>
        <begin position="91"/>
        <end position="104"/>
    </location>
</feature>
<dbReference type="PROSITE" id="PS00799">
    <property type="entry name" value="GRANULINS"/>
    <property type="match status" value="1"/>
</dbReference>
<comment type="caution">
    <text evidence="7">The sequence shown here is derived from an EMBL/GenBank/DDBJ whole genome shotgun (WGS) entry which is preliminary data.</text>
</comment>
<keyword evidence="4" id="KW-1015">Disulfide bond</keyword>
<dbReference type="SUPFAM" id="SSF57277">
    <property type="entry name" value="Granulin repeat"/>
    <property type="match status" value="1"/>
</dbReference>
<evidence type="ECO:0000313" key="7">
    <source>
        <dbReference type="EMBL" id="NXR69213.1"/>
    </source>
</evidence>
<dbReference type="GO" id="GO:0005576">
    <property type="term" value="C:extracellular region"/>
    <property type="evidence" value="ECO:0007669"/>
    <property type="project" value="UniProtKB-SubCell"/>
</dbReference>
<dbReference type="InterPro" id="IPR037277">
    <property type="entry name" value="Granulin_sf"/>
</dbReference>